<dbReference type="Proteomes" id="UP000887575">
    <property type="component" value="Unassembled WGS sequence"/>
</dbReference>
<dbReference type="PANTHER" id="PTHR22803">
    <property type="entry name" value="MANNOSE, PHOSPHOLIPASE, LECTIN RECEPTOR RELATED"/>
    <property type="match status" value="1"/>
</dbReference>
<dbReference type="InterPro" id="IPR016187">
    <property type="entry name" value="CTDL_fold"/>
</dbReference>
<dbReference type="PROSITE" id="PS50041">
    <property type="entry name" value="C_TYPE_LECTIN_2"/>
    <property type="match status" value="1"/>
</dbReference>
<evidence type="ECO:0000313" key="3">
    <source>
        <dbReference type="WBParaSite" id="MBELARI_LOCUS13972"/>
    </source>
</evidence>
<feature type="domain" description="C-type lectin" evidence="1">
    <location>
        <begin position="3"/>
        <end position="122"/>
    </location>
</feature>
<dbReference type="CDD" id="cd00037">
    <property type="entry name" value="CLECT"/>
    <property type="match status" value="1"/>
</dbReference>
<organism evidence="2 3">
    <name type="scientific">Mesorhabditis belari</name>
    <dbReference type="NCBI Taxonomy" id="2138241"/>
    <lineage>
        <taxon>Eukaryota</taxon>
        <taxon>Metazoa</taxon>
        <taxon>Ecdysozoa</taxon>
        <taxon>Nematoda</taxon>
        <taxon>Chromadorea</taxon>
        <taxon>Rhabditida</taxon>
        <taxon>Rhabditina</taxon>
        <taxon>Rhabditomorpha</taxon>
        <taxon>Rhabditoidea</taxon>
        <taxon>Rhabditidae</taxon>
        <taxon>Mesorhabditinae</taxon>
        <taxon>Mesorhabditis</taxon>
    </lineage>
</organism>
<dbReference type="InterPro" id="IPR016186">
    <property type="entry name" value="C-type_lectin-like/link_sf"/>
</dbReference>
<dbReference type="Gene3D" id="3.10.100.10">
    <property type="entry name" value="Mannose-Binding Protein A, subunit A"/>
    <property type="match status" value="2"/>
</dbReference>
<dbReference type="SUPFAM" id="SSF56436">
    <property type="entry name" value="C-type lectin-like"/>
    <property type="match status" value="2"/>
</dbReference>
<evidence type="ECO:0000259" key="1">
    <source>
        <dbReference type="PROSITE" id="PS50041"/>
    </source>
</evidence>
<protein>
    <submittedName>
        <fullName evidence="3">C-type lectin domain-containing protein</fullName>
    </submittedName>
</protein>
<sequence length="296" mass="33645">MLNETTCVYSLNTPQTFFEVSKQCAAQAYWAYPVRIRNALENKFLQSLAQTQFNNVPPFISIWKKAGDNWTYYDGTSPLLYQNWAPGEPSSTTNRDLCAVMSPTTGLWKSSECTLTKPYFCTVEIRDSQCDPGWIYNDSFDFCYYLQNFTMEGQDWKTWGPYETEPACQAMSPYSHLVSIHSKAEDDFVYSLARTFTFINTPPQYSPESNPCHYQGVSIGLLGSAVLGGAWTDGTKIDYLGQMDSPGDSANWMMQNDDSCSEKQWHAHGTSLVWCRFICKMPSNKQLSRILGINKQ</sequence>
<dbReference type="Pfam" id="PF00059">
    <property type="entry name" value="Lectin_C"/>
    <property type="match status" value="1"/>
</dbReference>
<accession>A0AAF3EIY5</accession>
<evidence type="ECO:0000313" key="2">
    <source>
        <dbReference type="Proteomes" id="UP000887575"/>
    </source>
</evidence>
<dbReference type="InterPro" id="IPR001304">
    <property type="entry name" value="C-type_lectin-like"/>
</dbReference>
<dbReference type="InterPro" id="IPR050111">
    <property type="entry name" value="C-type_lectin/snaclec_domain"/>
</dbReference>
<dbReference type="SMART" id="SM00034">
    <property type="entry name" value="CLECT"/>
    <property type="match status" value="2"/>
</dbReference>
<name>A0AAF3EIY5_9BILA</name>
<dbReference type="AlphaFoldDB" id="A0AAF3EIY5"/>
<proteinExistence type="predicted"/>
<reference evidence="3" key="1">
    <citation type="submission" date="2024-02" db="UniProtKB">
        <authorList>
            <consortium name="WormBaseParasite"/>
        </authorList>
    </citation>
    <scope>IDENTIFICATION</scope>
</reference>
<dbReference type="WBParaSite" id="MBELARI_LOCUS13972">
    <property type="protein sequence ID" value="MBELARI_LOCUS13972"/>
    <property type="gene ID" value="MBELARI_LOCUS13972"/>
</dbReference>
<keyword evidence="2" id="KW-1185">Reference proteome</keyword>